<feature type="non-terminal residue" evidence="1">
    <location>
        <position position="1"/>
    </location>
</feature>
<organism evidence="1">
    <name type="scientific">marine metagenome</name>
    <dbReference type="NCBI Taxonomy" id="408172"/>
    <lineage>
        <taxon>unclassified sequences</taxon>
        <taxon>metagenomes</taxon>
        <taxon>ecological metagenomes</taxon>
    </lineage>
</organism>
<name>A0A383ECC3_9ZZZZ</name>
<proteinExistence type="predicted"/>
<dbReference type="EMBL" id="UINC01224419">
    <property type="protein sequence ID" value="SVE54030.1"/>
    <property type="molecule type" value="Genomic_DNA"/>
</dbReference>
<dbReference type="AlphaFoldDB" id="A0A383ECC3"/>
<sequence>IAKAVKGGLIKDKDGVLALVDLE</sequence>
<accession>A0A383ECC3</accession>
<evidence type="ECO:0000313" key="1">
    <source>
        <dbReference type="EMBL" id="SVE54030.1"/>
    </source>
</evidence>
<protein>
    <submittedName>
        <fullName evidence="1">Uncharacterized protein</fullName>
    </submittedName>
</protein>
<reference evidence="1" key="1">
    <citation type="submission" date="2018-05" db="EMBL/GenBank/DDBJ databases">
        <authorList>
            <person name="Lanie J.A."/>
            <person name="Ng W.-L."/>
            <person name="Kazmierczak K.M."/>
            <person name="Andrzejewski T.M."/>
            <person name="Davidsen T.M."/>
            <person name="Wayne K.J."/>
            <person name="Tettelin H."/>
            <person name="Glass J.I."/>
            <person name="Rusch D."/>
            <person name="Podicherti R."/>
            <person name="Tsui H.-C.T."/>
            <person name="Winkler M.E."/>
        </authorList>
    </citation>
    <scope>NUCLEOTIDE SEQUENCE</scope>
</reference>
<gene>
    <name evidence="1" type="ORF">METZ01_LOCUS506884</name>
</gene>